<keyword evidence="5 6" id="KW-0472">Membrane</keyword>
<dbReference type="GO" id="GO:0016020">
    <property type="term" value="C:membrane"/>
    <property type="evidence" value="ECO:0007669"/>
    <property type="project" value="UniProtKB-SubCell"/>
</dbReference>
<dbReference type="PANTHER" id="PTHR22945:SF40">
    <property type="entry name" value="SERPENTINE RECEPTOR, CLASS D (DELTA)-RELATED"/>
    <property type="match status" value="1"/>
</dbReference>
<accession>A0A7I4Y4G1</accession>
<proteinExistence type="inferred from homology"/>
<dbReference type="PANTHER" id="PTHR22945">
    <property type="entry name" value="SERPENTINE RECEPTOR, CLASS D DELTA"/>
    <property type="match status" value="1"/>
</dbReference>
<evidence type="ECO:0000256" key="6">
    <source>
        <dbReference type="SAM" id="Phobius"/>
    </source>
</evidence>
<dbReference type="InterPro" id="IPR019421">
    <property type="entry name" value="7TM_GPCR_serpentine_rcpt_Srd"/>
</dbReference>
<comment type="subcellular location">
    <subcellularLocation>
        <location evidence="1">Membrane</location>
        <topology evidence="1">Multi-pass membrane protein</topology>
    </subcellularLocation>
</comment>
<protein>
    <submittedName>
        <fullName evidence="8">G_PROTEIN_RECEP_F1_2 domain-containing protein</fullName>
    </submittedName>
</protein>
<evidence type="ECO:0000256" key="1">
    <source>
        <dbReference type="ARBA" id="ARBA00004141"/>
    </source>
</evidence>
<reference evidence="8" key="1">
    <citation type="submission" date="2020-12" db="UniProtKB">
        <authorList>
            <consortium name="WormBaseParasite"/>
        </authorList>
    </citation>
    <scope>IDENTIFICATION</scope>
    <source>
        <strain evidence="8">MHco3</strain>
    </source>
</reference>
<feature type="transmembrane region" description="Helical" evidence="6">
    <location>
        <begin position="255"/>
        <end position="275"/>
    </location>
</feature>
<sequence>MVTCHTEFSGFDLYSKMSLPVIAQQEKLDYVFSTIYSTYTLMGALLNGFLLSLIILHKQQAIQRYRILLGNTTCTLLLLSIMTFFIQPRFVMAANSLAYVPLGPARFINRPLLSLFATALMFVSDIYSFMTLAMCMVYKYITLTRTSPSSKTISGAIGLLFLLPLSSGGALIIYSPDFTKLYATMETVHPEYNLSRYGKYSGVPDVKNYYVLYFYVVVCSIAGLSYIIMIITGLKIRWYVLSNYSNMSRNTTRTFNMMIKALVIQSCMPILFSFPTKTVYFLMQFGLFESLTAEYLVFFVSPMIVVVDPCVTMYYVLPYRNFILRKLRLDENNSFCRNVSVQPTLPIRTFKNTFSSEGA</sequence>
<evidence type="ECO:0000256" key="4">
    <source>
        <dbReference type="ARBA" id="ARBA00022989"/>
    </source>
</evidence>
<evidence type="ECO:0000256" key="5">
    <source>
        <dbReference type="ARBA" id="ARBA00023136"/>
    </source>
</evidence>
<dbReference type="WBParaSite" id="HCON_00052130-00001">
    <property type="protein sequence ID" value="HCON_00052130-00001"/>
    <property type="gene ID" value="HCON_00052130"/>
</dbReference>
<name>A0A7I4Y4G1_HAECO</name>
<dbReference type="SUPFAM" id="SSF81321">
    <property type="entry name" value="Family A G protein-coupled receptor-like"/>
    <property type="match status" value="1"/>
</dbReference>
<comment type="similarity">
    <text evidence="2">Belongs to the nematode receptor-like protein srd family.</text>
</comment>
<feature type="transmembrane region" description="Helical" evidence="6">
    <location>
        <begin position="295"/>
        <end position="317"/>
    </location>
</feature>
<keyword evidence="7" id="KW-1185">Reference proteome</keyword>
<evidence type="ECO:0000256" key="3">
    <source>
        <dbReference type="ARBA" id="ARBA00022692"/>
    </source>
</evidence>
<feature type="transmembrane region" description="Helical" evidence="6">
    <location>
        <begin position="153"/>
        <end position="174"/>
    </location>
</feature>
<organism evidence="7 8">
    <name type="scientific">Haemonchus contortus</name>
    <name type="common">Barber pole worm</name>
    <dbReference type="NCBI Taxonomy" id="6289"/>
    <lineage>
        <taxon>Eukaryota</taxon>
        <taxon>Metazoa</taxon>
        <taxon>Ecdysozoa</taxon>
        <taxon>Nematoda</taxon>
        <taxon>Chromadorea</taxon>
        <taxon>Rhabditida</taxon>
        <taxon>Rhabditina</taxon>
        <taxon>Rhabditomorpha</taxon>
        <taxon>Strongyloidea</taxon>
        <taxon>Trichostrongylidae</taxon>
        <taxon>Haemonchus</taxon>
    </lineage>
</organism>
<dbReference type="AlphaFoldDB" id="A0A7I4Y4G1"/>
<feature type="transmembrane region" description="Helical" evidence="6">
    <location>
        <begin position="112"/>
        <end position="141"/>
    </location>
</feature>
<dbReference type="InterPro" id="IPR050920">
    <property type="entry name" value="Nematode_rcpt-like_delta"/>
</dbReference>
<keyword evidence="4 6" id="KW-1133">Transmembrane helix</keyword>
<feature type="transmembrane region" description="Helical" evidence="6">
    <location>
        <begin position="36"/>
        <end position="56"/>
    </location>
</feature>
<evidence type="ECO:0000313" key="7">
    <source>
        <dbReference type="Proteomes" id="UP000025227"/>
    </source>
</evidence>
<feature type="transmembrane region" description="Helical" evidence="6">
    <location>
        <begin position="68"/>
        <end position="92"/>
    </location>
</feature>
<keyword evidence="3 6" id="KW-0812">Transmembrane</keyword>
<feature type="transmembrane region" description="Helical" evidence="6">
    <location>
        <begin position="210"/>
        <end position="234"/>
    </location>
</feature>
<evidence type="ECO:0000313" key="8">
    <source>
        <dbReference type="WBParaSite" id="HCON_00052130-00001"/>
    </source>
</evidence>
<dbReference type="Proteomes" id="UP000025227">
    <property type="component" value="Unplaced"/>
</dbReference>
<dbReference type="Pfam" id="PF10317">
    <property type="entry name" value="7TM_GPCR_Srd"/>
    <property type="match status" value="1"/>
</dbReference>
<evidence type="ECO:0000256" key="2">
    <source>
        <dbReference type="ARBA" id="ARBA00009166"/>
    </source>
</evidence>